<gene>
    <name evidence="6" type="ORF">PUR29_37020</name>
</gene>
<comment type="caution">
    <text evidence="6">The sequence shown here is derived from an EMBL/GenBank/DDBJ whole genome shotgun (WGS) entry which is preliminary data.</text>
</comment>
<dbReference type="InterPro" id="IPR002711">
    <property type="entry name" value="HNH"/>
</dbReference>
<dbReference type="EMBL" id="JAQYXP010000013">
    <property type="protein sequence ID" value="MEN3239043.1"/>
    <property type="molecule type" value="Genomic_DNA"/>
</dbReference>
<sequence>MPVRAPRICPCGHRVPAGVPCACQERRAAERRARAEANRPSARERGYSVAWQKARAGFLAKHTTCARCGRPATVVHHVVPHRGDKLKFWDRKNWQPVCKPCHDGPCQIDERKCDV</sequence>
<dbReference type="Pfam" id="PF01844">
    <property type="entry name" value="HNH"/>
    <property type="match status" value="1"/>
</dbReference>
<evidence type="ECO:0000256" key="3">
    <source>
        <dbReference type="ARBA" id="ARBA00038412"/>
    </source>
</evidence>
<dbReference type="CDD" id="cd00085">
    <property type="entry name" value="HNHc"/>
    <property type="match status" value="1"/>
</dbReference>
<evidence type="ECO:0000256" key="2">
    <source>
        <dbReference type="ARBA" id="ARBA00022801"/>
    </source>
</evidence>
<dbReference type="Proteomes" id="UP001407347">
    <property type="component" value="Unassembled WGS sequence"/>
</dbReference>
<evidence type="ECO:0000256" key="4">
    <source>
        <dbReference type="ARBA" id="ARBA00040194"/>
    </source>
</evidence>
<organism evidence="6 7">
    <name type="scientific">Methylobacterium ajmalii</name>
    <dbReference type="NCBI Taxonomy" id="2738439"/>
    <lineage>
        <taxon>Bacteria</taxon>
        <taxon>Pseudomonadati</taxon>
        <taxon>Pseudomonadota</taxon>
        <taxon>Alphaproteobacteria</taxon>
        <taxon>Hyphomicrobiales</taxon>
        <taxon>Methylobacteriaceae</taxon>
        <taxon>Methylobacterium</taxon>
    </lineage>
</organism>
<evidence type="ECO:0000256" key="1">
    <source>
        <dbReference type="ARBA" id="ARBA00022722"/>
    </source>
</evidence>
<dbReference type="SMART" id="SM00507">
    <property type="entry name" value="HNHc"/>
    <property type="match status" value="1"/>
</dbReference>
<dbReference type="GO" id="GO:0004519">
    <property type="term" value="F:endonuclease activity"/>
    <property type="evidence" value="ECO:0007669"/>
    <property type="project" value="UniProtKB-KW"/>
</dbReference>
<protein>
    <recommendedName>
        <fullName evidence="4">Putative HNH nuclease YajD</fullName>
    </recommendedName>
</protein>
<accession>A0ABV0A5C7</accession>
<evidence type="ECO:0000313" key="6">
    <source>
        <dbReference type="EMBL" id="MEN3239043.1"/>
    </source>
</evidence>
<evidence type="ECO:0000259" key="5">
    <source>
        <dbReference type="SMART" id="SM00507"/>
    </source>
</evidence>
<dbReference type="RefSeq" id="WP_346013988.1">
    <property type="nucleotide sequence ID" value="NZ_JAQYXP010000013.1"/>
</dbReference>
<dbReference type="PANTHER" id="PTHR41286:SF1">
    <property type="entry name" value="HNH NUCLEASE YAJD-RELATED"/>
    <property type="match status" value="1"/>
</dbReference>
<reference evidence="6 7" key="1">
    <citation type="journal article" date="2023" name="PLoS ONE">
        <title>Complete genome assembly of Hawai'i environmental nontuberculous mycobacteria reveals unexpected co-isolation with methylobacteria.</title>
        <authorList>
            <person name="Hendrix J."/>
            <person name="Epperson L.E."/>
            <person name="Tong E.I."/>
            <person name="Chan Y.L."/>
            <person name="Hasan N.A."/>
            <person name="Dawrs S.N."/>
            <person name="Norton G.J."/>
            <person name="Virdi R."/>
            <person name="Crooks J.L."/>
            <person name="Chan E.D."/>
            <person name="Honda J.R."/>
            <person name="Strong M."/>
        </authorList>
    </citation>
    <scope>NUCLEOTIDE SEQUENCE [LARGE SCALE GENOMIC DNA]</scope>
    <source>
        <strain evidence="6 7">NJH_HI04-1</strain>
    </source>
</reference>
<dbReference type="Gene3D" id="1.10.30.50">
    <property type="match status" value="1"/>
</dbReference>
<keyword evidence="7" id="KW-1185">Reference proteome</keyword>
<feature type="domain" description="HNH nuclease" evidence="5">
    <location>
        <begin position="53"/>
        <end position="103"/>
    </location>
</feature>
<proteinExistence type="inferred from homology"/>
<keyword evidence="2" id="KW-0378">Hydrolase</keyword>
<comment type="similarity">
    <text evidence="3">Belongs to the HNH nuclease family.</text>
</comment>
<dbReference type="PANTHER" id="PTHR41286">
    <property type="entry name" value="HNH NUCLEASE YAJD-RELATED"/>
    <property type="match status" value="1"/>
</dbReference>
<keyword evidence="1" id="KW-0540">Nuclease</keyword>
<evidence type="ECO:0000313" key="7">
    <source>
        <dbReference type="Proteomes" id="UP001407347"/>
    </source>
</evidence>
<dbReference type="InterPro" id="IPR003615">
    <property type="entry name" value="HNH_nuc"/>
</dbReference>
<keyword evidence="6" id="KW-0255">Endonuclease</keyword>
<name>A0ABV0A5C7_9HYPH</name>